<evidence type="ECO:0000256" key="8">
    <source>
        <dbReference type="ARBA" id="ARBA00022989"/>
    </source>
</evidence>
<dbReference type="GO" id="GO:0030428">
    <property type="term" value="C:cell septum"/>
    <property type="evidence" value="ECO:0007669"/>
    <property type="project" value="TreeGrafter"/>
</dbReference>
<feature type="region of interest" description="Disordered" evidence="12">
    <location>
        <begin position="1516"/>
        <end position="1617"/>
    </location>
</feature>
<dbReference type="Proteomes" id="UP000323386">
    <property type="component" value="Unassembled WGS sequence"/>
</dbReference>
<feature type="transmembrane region" description="Helical" evidence="13">
    <location>
        <begin position="353"/>
        <end position="372"/>
    </location>
</feature>
<feature type="compositionally biased region" description="Low complexity" evidence="12">
    <location>
        <begin position="1435"/>
        <end position="1452"/>
    </location>
</feature>
<proteinExistence type="predicted"/>
<comment type="subcellular location">
    <subcellularLocation>
        <location evidence="2">Cell membrane</location>
        <topology evidence="2">Multi-pass membrane protein</topology>
    </subcellularLocation>
    <subcellularLocation>
        <location evidence="1">Cytoplasmic vesicle membrane</location>
        <topology evidence="1">Multi-pass membrane protein</topology>
    </subcellularLocation>
</comment>
<keyword evidence="7 13" id="KW-0812">Transmembrane</keyword>
<dbReference type="GO" id="GO:0006031">
    <property type="term" value="P:chitin biosynthetic process"/>
    <property type="evidence" value="ECO:0007669"/>
    <property type="project" value="TreeGrafter"/>
</dbReference>
<dbReference type="InterPro" id="IPR054295">
    <property type="entry name" value="CHS4-like_dom"/>
</dbReference>
<gene>
    <name evidence="15" type="ORF">PSFLO_02975</name>
</gene>
<keyword evidence="8 13" id="KW-1133">Transmembrane helix</keyword>
<evidence type="ECO:0000313" key="16">
    <source>
        <dbReference type="Proteomes" id="UP000323386"/>
    </source>
</evidence>
<feature type="region of interest" description="Disordered" evidence="12">
    <location>
        <begin position="1303"/>
        <end position="1377"/>
    </location>
</feature>
<evidence type="ECO:0000256" key="5">
    <source>
        <dbReference type="ARBA" id="ARBA00022676"/>
    </source>
</evidence>
<feature type="compositionally biased region" description="Low complexity" evidence="12">
    <location>
        <begin position="1411"/>
        <end position="1424"/>
    </location>
</feature>
<evidence type="ECO:0000256" key="1">
    <source>
        <dbReference type="ARBA" id="ARBA00004439"/>
    </source>
</evidence>
<feature type="compositionally biased region" description="Basic and acidic residues" evidence="12">
    <location>
        <begin position="293"/>
        <end position="303"/>
    </location>
</feature>
<keyword evidence="16" id="KW-1185">Reference proteome</keyword>
<feature type="domain" description="Chitin synthase 4-like" evidence="14">
    <location>
        <begin position="513"/>
        <end position="591"/>
    </location>
</feature>
<feature type="compositionally biased region" description="Polar residues" evidence="12">
    <location>
        <begin position="1314"/>
        <end position="1342"/>
    </location>
</feature>
<feature type="region of interest" description="Disordered" evidence="12">
    <location>
        <begin position="1394"/>
        <end position="1497"/>
    </location>
</feature>
<dbReference type="SUPFAM" id="SSF53448">
    <property type="entry name" value="Nucleotide-diphospho-sugar transferases"/>
    <property type="match status" value="1"/>
</dbReference>
<keyword evidence="5" id="KW-0328">Glycosyltransferase</keyword>
<evidence type="ECO:0000256" key="4">
    <source>
        <dbReference type="ARBA" id="ARBA00022475"/>
    </source>
</evidence>
<dbReference type="CDD" id="cd04190">
    <property type="entry name" value="Chitin_synth_C"/>
    <property type="match status" value="1"/>
</dbReference>
<evidence type="ECO:0000256" key="12">
    <source>
        <dbReference type="SAM" id="MobiDB-lite"/>
    </source>
</evidence>
<accession>A0A5C3F059</accession>
<keyword evidence="9 13" id="KW-0472">Membrane</keyword>
<feature type="compositionally biased region" description="Gly residues" evidence="12">
    <location>
        <begin position="80"/>
        <end position="89"/>
    </location>
</feature>
<evidence type="ECO:0000313" key="15">
    <source>
        <dbReference type="EMBL" id="SPO37500.1"/>
    </source>
</evidence>
<dbReference type="OrthoDB" id="370884at2759"/>
<feature type="compositionally biased region" description="Low complexity" evidence="12">
    <location>
        <begin position="1475"/>
        <end position="1492"/>
    </location>
</feature>
<name>A0A5C3F059_9BASI</name>
<dbReference type="Pfam" id="PF03142">
    <property type="entry name" value="Chitin_synth_2"/>
    <property type="match status" value="1"/>
</dbReference>
<feature type="region of interest" description="Disordered" evidence="12">
    <location>
        <begin position="717"/>
        <end position="764"/>
    </location>
</feature>
<dbReference type="GO" id="GO:0005886">
    <property type="term" value="C:plasma membrane"/>
    <property type="evidence" value="ECO:0007669"/>
    <property type="project" value="UniProtKB-SubCell"/>
</dbReference>
<protein>
    <recommendedName>
        <fullName evidence="3">chitin synthase</fullName>
        <ecNumber evidence="3">2.4.1.16</ecNumber>
    </recommendedName>
</protein>
<dbReference type="EC" id="2.4.1.16" evidence="3"/>
<feature type="compositionally biased region" description="Pro residues" evidence="12">
    <location>
        <begin position="1606"/>
        <end position="1617"/>
    </location>
</feature>
<feature type="transmembrane region" description="Helical" evidence="13">
    <location>
        <begin position="314"/>
        <end position="333"/>
    </location>
</feature>
<dbReference type="GO" id="GO:0030659">
    <property type="term" value="C:cytoplasmic vesicle membrane"/>
    <property type="evidence" value="ECO:0007669"/>
    <property type="project" value="UniProtKB-SubCell"/>
</dbReference>
<feature type="compositionally biased region" description="Basic and acidic residues" evidence="12">
    <location>
        <begin position="7"/>
        <end position="17"/>
    </location>
</feature>
<dbReference type="Pfam" id="PF22997">
    <property type="entry name" value="CHS4"/>
    <property type="match status" value="1"/>
</dbReference>
<dbReference type="GO" id="GO:0004100">
    <property type="term" value="F:chitin synthase activity"/>
    <property type="evidence" value="ECO:0007669"/>
    <property type="project" value="UniProtKB-EC"/>
</dbReference>
<feature type="transmembrane region" description="Helical" evidence="13">
    <location>
        <begin position="1200"/>
        <end position="1220"/>
    </location>
</feature>
<dbReference type="PANTHER" id="PTHR22914">
    <property type="entry name" value="CHITIN SYNTHASE"/>
    <property type="match status" value="1"/>
</dbReference>
<dbReference type="PANTHER" id="PTHR22914:SF16">
    <property type="entry name" value="CHITIN SYNTHASE 3"/>
    <property type="match status" value="1"/>
</dbReference>
<keyword evidence="6" id="KW-0808">Transferase</keyword>
<feature type="compositionally biased region" description="Polar residues" evidence="12">
    <location>
        <begin position="1400"/>
        <end position="1410"/>
    </location>
</feature>
<evidence type="ECO:0000256" key="13">
    <source>
        <dbReference type="SAM" id="Phobius"/>
    </source>
</evidence>
<dbReference type="Gene3D" id="3.90.550.10">
    <property type="entry name" value="Spore Coat Polysaccharide Biosynthesis Protein SpsA, Chain A"/>
    <property type="match status" value="1"/>
</dbReference>
<evidence type="ECO:0000256" key="7">
    <source>
        <dbReference type="ARBA" id="ARBA00022692"/>
    </source>
</evidence>
<reference evidence="15 16" key="1">
    <citation type="submission" date="2018-03" db="EMBL/GenBank/DDBJ databases">
        <authorList>
            <person name="Guldener U."/>
        </authorList>
    </citation>
    <scope>NUCLEOTIDE SEQUENCE [LARGE SCALE GENOMIC DNA]</scope>
    <source>
        <strain evidence="15 16">DAOM196992</strain>
    </source>
</reference>
<feature type="region of interest" description="Disordered" evidence="12">
    <location>
        <begin position="284"/>
        <end position="305"/>
    </location>
</feature>
<evidence type="ECO:0000259" key="14">
    <source>
        <dbReference type="Pfam" id="PF22997"/>
    </source>
</evidence>
<evidence type="ECO:0000256" key="11">
    <source>
        <dbReference type="ARBA" id="ARBA00023329"/>
    </source>
</evidence>
<feature type="compositionally biased region" description="Low complexity" evidence="12">
    <location>
        <begin position="90"/>
        <end position="111"/>
    </location>
</feature>
<keyword evidence="10" id="KW-0325">Glycoprotein</keyword>
<feature type="transmembrane region" description="Helical" evidence="13">
    <location>
        <begin position="1232"/>
        <end position="1251"/>
    </location>
</feature>
<organism evidence="15 16">
    <name type="scientific">Pseudozyma flocculosa</name>
    <dbReference type="NCBI Taxonomy" id="84751"/>
    <lineage>
        <taxon>Eukaryota</taxon>
        <taxon>Fungi</taxon>
        <taxon>Dikarya</taxon>
        <taxon>Basidiomycota</taxon>
        <taxon>Ustilaginomycotina</taxon>
        <taxon>Ustilaginomycetes</taxon>
        <taxon>Ustilaginales</taxon>
        <taxon>Ustilaginaceae</taxon>
        <taxon>Pseudozyma</taxon>
    </lineage>
</organism>
<evidence type="ECO:0000256" key="6">
    <source>
        <dbReference type="ARBA" id="ARBA00022679"/>
    </source>
</evidence>
<keyword evidence="4" id="KW-1003">Cell membrane</keyword>
<feature type="compositionally biased region" description="Basic and acidic residues" evidence="12">
    <location>
        <begin position="115"/>
        <end position="127"/>
    </location>
</feature>
<evidence type="ECO:0000256" key="2">
    <source>
        <dbReference type="ARBA" id="ARBA00004651"/>
    </source>
</evidence>
<dbReference type="EMBL" id="OOIP01000007">
    <property type="protein sequence ID" value="SPO37500.1"/>
    <property type="molecule type" value="Genomic_DNA"/>
</dbReference>
<sequence>MNPFDTPHSEGGPDSRRPQRSSQPPLPPLEIPGNRASQGQHRPPHHAQAPVYNEAAYGAPPRGGAPPYAAYGQGPPPGSSGRGAGGAGAAPGPAVSFQVPQPQRMQPQRAAPSRDSVKSYGDDRKGSMPDLARLDSSTSALNNVNTLDPEAGFSAQNPNFRRKKSLVRPDRERMDPNHRQWYYRNHAAQMDIADSNGGGRVGYMPSTTGHLPQHGAAPHGAGMAHIVGPGGGLSGLGVAGPPPNMPPGGLGRTAPLRRGKSILGRDEDQVESGINVLKRGVSLRRNKSQSGAHSKEVPRDLGEAKQSSIAPGPVGAWMIYCYFLTICCPSPVLKVFGIKTPEQQRAWREKMGLISVVFLCMAAVGFLTFGFTQAICGDQATRYELGKIDGGSMVFHGYDYDFDHFFHPQVGLFNATGIYNKTNPIYSEPWSSGGMDGSLLFQKVGGACTDLIKNRAGGGQPDNYFPCTLLRQNGKGAYNNAKQCHPTNMRNLFDVKSGANVSNTPIVRRGQVSLSWDNVTDTRRNLAVYRGSVLDLGLLSNLSQTVTYPPLFDTLKRRNESWAGKDITASVMRGKLDDQFDCLDQIVRVGFIDSETIGCVASKVELYLALVFILGVVGIKFFMALIFGWFLSWRLGNYAHETYEQRMKRAAEIEQWSDDIYRPAPAGYRPNARKHKSFLPTQSRFSVADPLSMKSGPGAAANRNTLFNEKRATRARLGVGSPLGGSPPGSPLLHGARSSASLVQGSGRDHSRRSSFSGATSGGGGDGNSMACPFPLHNIVPQPGPDYQPFGFPLAHSICLVTAYSESFEGLRTTLDSLATTDYPNSHKLLLVIADGIVKGAGSDISTPDICLSMMKELIVPAEEVEGNSYVAIADGHKRHNMCKIYAGFYDYDDETVERSKQQKVPMILVAKCGTPMEADSAKPGNRGKRDSQVLLMAFMQKVMFDERMTTFEYEFFNSIWRVTGVAPDRYEIVLCVDADTKVFPDSLSRMVACMVEDPEIMGLCGETKIANKAETWVTMIQVFEYYISHHQTKAFEACFGGVTCLPGCFSAYRIKAPKGPHGYWVPILANPDIVEHYSENVVDTLHKKNLLLLGEDRYLTTLMLKTFPKRKMMFVPQAVCKTIVPDTFRILLSQRRRWINSTVHNLFELVLVNDLCGTFCFSMRFVVFMELAGTLVLPAAIAFTLYVVVQAFIPDKPTPTIPLILLALILGLPGILIIVTTRKIAYVGWMLIYLCSLPIWNFVFPMYAYWHMDDFTWGATRVIQGDDNKAHGDTEGKFDPSHIVMKRWAEFERERRWKSGTHSRDSTYDVVQRTGSPERSGSTRYSVVSSDTFHSNPSGQHDQFGRALPSSALLSNSQHGLDNGSEGGHAKSASGARARLDAVPLLELPAPLATDAKQRSNASSTSPTGNVVVPRPRNVSPSNMPHGSQHPALAGASPSVSSHTSSGPSAAGVGGGYEAYPPATDYAEDEKRPMMSSGSSSPDPESVPAVVGGVGGGLGDVRHGNMAIEQSYPAVNESGYRGHGYRAEPESDAGLTQPQSRPPHPPSASRTPTRGFSLVDDGPVASAQGVRQVTRGARRNSNQVASPVSPAGSATGGRFSALPPGAAPPSRNPYDQ</sequence>
<dbReference type="InterPro" id="IPR029044">
    <property type="entry name" value="Nucleotide-diphossugar_trans"/>
</dbReference>
<evidence type="ECO:0000256" key="9">
    <source>
        <dbReference type="ARBA" id="ARBA00023136"/>
    </source>
</evidence>
<evidence type="ECO:0000256" key="10">
    <source>
        <dbReference type="ARBA" id="ARBA00023180"/>
    </source>
</evidence>
<feature type="region of interest" description="Disordered" evidence="12">
    <location>
        <begin position="1"/>
        <end position="133"/>
    </location>
</feature>
<dbReference type="InterPro" id="IPR004835">
    <property type="entry name" value="Chitin_synth"/>
</dbReference>
<evidence type="ECO:0000256" key="3">
    <source>
        <dbReference type="ARBA" id="ARBA00012543"/>
    </source>
</evidence>
<feature type="transmembrane region" description="Helical" evidence="13">
    <location>
        <begin position="606"/>
        <end position="631"/>
    </location>
</feature>
<keyword evidence="11" id="KW-0968">Cytoplasmic vesicle</keyword>
<feature type="transmembrane region" description="Helical" evidence="13">
    <location>
        <begin position="1172"/>
        <end position="1194"/>
    </location>
</feature>
<feature type="compositionally biased region" description="Low complexity" evidence="12">
    <location>
        <begin position="55"/>
        <end position="73"/>
    </location>
</feature>